<dbReference type="EMBL" id="BJYS01000008">
    <property type="protein sequence ID" value="GEO03776.1"/>
    <property type="molecule type" value="Genomic_DNA"/>
</dbReference>
<proteinExistence type="predicted"/>
<organism evidence="5 6">
    <name type="scientific">Adhaeribacter aerolatus</name>
    <dbReference type="NCBI Taxonomy" id="670289"/>
    <lineage>
        <taxon>Bacteria</taxon>
        <taxon>Pseudomonadati</taxon>
        <taxon>Bacteroidota</taxon>
        <taxon>Cytophagia</taxon>
        <taxon>Cytophagales</taxon>
        <taxon>Hymenobacteraceae</taxon>
        <taxon>Adhaeribacter</taxon>
    </lineage>
</organism>
<evidence type="ECO:0000259" key="4">
    <source>
        <dbReference type="Pfam" id="PF22244"/>
    </source>
</evidence>
<evidence type="ECO:0000256" key="2">
    <source>
        <dbReference type="ARBA" id="ARBA00022729"/>
    </source>
</evidence>
<keyword evidence="6" id="KW-1185">Reference proteome</keyword>
<evidence type="ECO:0000256" key="1">
    <source>
        <dbReference type="ARBA" id="ARBA00022487"/>
    </source>
</evidence>
<dbReference type="Proteomes" id="UP000321532">
    <property type="component" value="Unassembled WGS sequence"/>
</dbReference>
<dbReference type="Gene3D" id="3.40.50.1820">
    <property type="entry name" value="alpha/beta hydrolase"/>
    <property type="match status" value="2"/>
</dbReference>
<dbReference type="PANTHER" id="PTHR22946:SF9">
    <property type="entry name" value="POLYKETIDE TRANSFERASE AF380"/>
    <property type="match status" value="1"/>
</dbReference>
<evidence type="ECO:0000313" key="5">
    <source>
        <dbReference type="EMBL" id="GEO03776.1"/>
    </source>
</evidence>
<evidence type="ECO:0000313" key="6">
    <source>
        <dbReference type="Proteomes" id="UP000321532"/>
    </source>
</evidence>
<name>A0A512AVN2_9BACT</name>
<dbReference type="Pfam" id="PF22244">
    <property type="entry name" value="GCE_fung"/>
    <property type="match status" value="2"/>
</dbReference>
<accession>A0A512AVN2</accession>
<feature type="domain" description="4-O-methyl-glucuronoyl methylesterase-like" evidence="4">
    <location>
        <begin position="157"/>
        <end position="341"/>
    </location>
</feature>
<dbReference type="PANTHER" id="PTHR22946">
    <property type="entry name" value="DIENELACTONE HYDROLASE DOMAIN-CONTAINING PROTEIN-RELATED"/>
    <property type="match status" value="1"/>
</dbReference>
<feature type="domain" description="4-O-methyl-glucuronoyl methylesterase-like" evidence="4">
    <location>
        <begin position="572"/>
        <end position="744"/>
    </location>
</feature>
<dbReference type="AlphaFoldDB" id="A0A512AVN2"/>
<reference evidence="5 6" key="1">
    <citation type="submission" date="2019-07" db="EMBL/GenBank/DDBJ databases">
        <title>Whole genome shotgun sequence of Adhaeribacter aerolatus NBRC 106133.</title>
        <authorList>
            <person name="Hosoyama A."/>
            <person name="Uohara A."/>
            <person name="Ohji S."/>
            <person name="Ichikawa N."/>
        </authorList>
    </citation>
    <scope>NUCLEOTIDE SEQUENCE [LARGE SCALE GENOMIC DNA]</scope>
    <source>
        <strain evidence="5 6">NBRC 106133</strain>
    </source>
</reference>
<gene>
    <name evidence="5" type="ORF">AAE02nite_14400</name>
</gene>
<dbReference type="InterPro" id="IPR029058">
    <property type="entry name" value="AB_hydrolase_fold"/>
</dbReference>
<comment type="caution">
    <text evidence="5">The sequence shown here is derived from an EMBL/GenBank/DDBJ whole genome shotgun (WGS) entry which is preliminary data.</text>
</comment>
<dbReference type="RefSeq" id="WP_146896492.1">
    <property type="nucleotide sequence ID" value="NZ_BJYS01000008.1"/>
</dbReference>
<dbReference type="InterPro" id="IPR054579">
    <property type="entry name" value="GCE-like_dom"/>
</dbReference>
<protein>
    <recommendedName>
        <fullName evidence="4">4-O-methyl-glucuronoyl methylesterase-like domain-containing protein</fullName>
    </recommendedName>
</protein>
<dbReference type="GO" id="GO:0052689">
    <property type="term" value="F:carboxylic ester hydrolase activity"/>
    <property type="evidence" value="ECO:0007669"/>
    <property type="project" value="UniProtKB-KW"/>
</dbReference>
<dbReference type="InterPro" id="IPR050261">
    <property type="entry name" value="FrsA_esterase"/>
</dbReference>
<evidence type="ECO:0000256" key="3">
    <source>
        <dbReference type="ARBA" id="ARBA00022801"/>
    </source>
</evidence>
<keyword evidence="1" id="KW-0719">Serine esterase</keyword>
<dbReference type="OrthoDB" id="9809261at2"/>
<dbReference type="SUPFAM" id="SSF53474">
    <property type="entry name" value="alpha/beta-Hydrolases"/>
    <property type="match status" value="2"/>
</dbReference>
<keyword evidence="2" id="KW-0732">Signal</keyword>
<keyword evidence="3" id="KW-0378">Hydrolase</keyword>
<sequence>MPRILKYILYTLPIFYLNTSRILAQTETAKRQAYLKEIIRLQEQPSSSDPFVSHHDKTWLDWVKRTGELPPNFEALPSIPFLPNPLVLDEGRKNIPVKTPAQWQEQREYFKKQVKHLFSGTFPASPENLKAKVLAEKVENGVKVQMIELSFGANNGAKLTLELFTPPGNGPFPVFITQWNHRGWAQIAVRRGYMGLVYAGADAKDDTREYLALYPDYDWTTLMTRAWGAHRAVDYLYTLNRVDKSKIAITGHSRNGKQSLLAAAFDNRITAVITSSGGTGGEFPYRYTDEPHNNESIDYLASRRTHWLHPRLRFYAGQEHKLPIDQNSLMALIAPNALLLSSSIREGGGGDPWAIEQMFNSLAPVYKFLDAPQKLGIRLRDGEHGVSERDIEAYVDWLDIQFKRKNIPWENKLVYNYAFDKWKTLSNETVALSDYPVKAATNTILKNDKGGKLKNVNDWYGKKAAIQEQIRWVLGKEPAGISASPIKELSSREDYVSSYISRPQVKNGKKENIAPYNALGDYLYGSLYYPINANGEKIKKANGKIPVVIFTHKFSNTGYDSYLNSLFNDLLAKGMAVLAMDMIGYGARIEEGTYFYERYPNWSKLGKMVTDTRAAIDALESLDFIDKDKIYLAGYALGGTVSLFTAALDNRIAGTAVSCAFTPWRDASANKDNSGVMAYSHLYGLSPRLGFFAGNENRLPVDYPEIISVLAPRPLLVIAPKLDRHANAGKVNQSIKEVASVYAYLNAAKNLEFKTPDEFNGFSAAQQKEMVNWLDKASTQEKNK</sequence>